<evidence type="ECO:0000259" key="7">
    <source>
        <dbReference type="Pfam" id="PF00728"/>
    </source>
</evidence>
<feature type="domain" description="Beta-hexosaminidase bacterial type N-terminal" evidence="8">
    <location>
        <begin position="24"/>
        <end position="148"/>
    </location>
</feature>
<comment type="caution">
    <text evidence="9">The sequence shown here is derived from an EMBL/GenBank/DDBJ whole genome shotgun (WGS) entry which is preliminary data.</text>
</comment>
<dbReference type="AlphaFoldDB" id="A0A4U0P032"/>
<dbReference type="GO" id="GO:0016020">
    <property type="term" value="C:membrane"/>
    <property type="evidence" value="ECO:0007669"/>
    <property type="project" value="TreeGrafter"/>
</dbReference>
<dbReference type="EC" id="3.2.1.52" evidence="3"/>
<dbReference type="Pfam" id="PF00728">
    <property type="entry name" value="Glyco_hydro_20"/>
    <property type="match status" value="1"/>
</dbReference>
<evidence type="ECO:0000256" key="5">
    <source>
        <dbReference type="ARBA" id="ARBA00023295"/>
    </source>
</evidence>
<dbReference type="GO" id="GO:0004563">
    <property type="term" value="F:beta-N-acetylhexosaminidase activity"/>
    <property type="evidence" value="ECO:0007669"/>
    <property type="project" value="UniProtKB-EC"/>
</dbReference>
<gene>
    <name evidence="9" type="ORF">FAZ15_10240</name>
</gene>
<dbReference type="InterPro" id="IPR017853">
    <property type="entry name" value="GH"/>
</dbReference>
<dbReference type="PANTHER" id="PTHR22600">
    <property type="entry name" value="BETA-HEXOSAMINIDASE"/>
    <property type="match status" value="1"/>
</dbReference>
<feature type="domain" description="Glycoside hydrolase family 20 catalytic" evidence="7">
    <location>
        <begin position="151"/>
        <end position="251"/>
    </location>
</feature>
<dbReference type="InterPro" id="IPR015882">
    <property type="entry name" value="HEX_bac_N"/>
</dbReference>
<dbReference type="SUPFAM" id="SSF51445">
    <property type="entry name" value="(Trans)glycosidases"/>
    <property type="match status" value="1"/>
</dbReference>
<dbReference type="PANTHER" id="PTHR22600:SF57">
    <property type="entry name" value="BETA-N-ACETYLHEXOSAMINIDASE"/>
    <property type="match status" value="1"/>
</dbReference>
<evidence type="ECO:0000259" key="8">
    <source>
        <dbReference type="Pfam" id="PF02838"/>
    </source>
</evidence>
<name>A0A4U0P032_9SPHI</name>
<dbReference type="OrthoDB" id="1006965at2"/>
<dbReference type="InterPro" id="IPR025705">
    <property type="entry name" value="Beta_hexosaminidase_sua/sub"/>
</dbReference>
<reference evidence="9 10" key="1">
    <citation type="submission" date="2019-04" db="EMBL/GenBank/DDBJ databases">
        <title>Sphingobacterium olei sp. nov., isolated from oil-contaminated soil.</title>
        <authorList>
            <person name="Liu B."/>
        </authorList>
    </citation>
    <scope>NUCLEOTIDE SEQUENCE [LARGE SCALE GENOMIC DNA]</scope>
    <source>
        <strain evidence="9 10">HAL-9</strain>
    </source>
</reference>
<keyword evidence="5" id="KW-0326">Glycosidase</keyword>
<dbReference type="Pfam" id="PF02838">
    <property type="entry name" value="Glyco_hydro_20b"/>
    <property type="match status" value="1"/>
</dbReference>
<dbReference type="SUPFAM" id="SSF55545">
    <property type="entry name" value="beta-N-acetylhexosaminidase-like domain"/>
    <property type="match status" value="1"/>
</dbReference>
<dbReference type="Proteomes" id="UP000306808">
    <property type="component" value="Unassembled WGS sequence"/>
</dbReference>
<feature type="active site" description="Proton donor" evidence="6">
    <location>
        <position position="291"/>
    </location>
</feature>
<dbReference type="Gene3D" id="3.30.379.10">
    <property type="entry name" value="Chitobiase/beta-hexosaminidase domain 2-like"/>
    <property type="match status" value="1"/>
</dbReference>
<evidence type="ECO:0000313" key="9">
    <source>
        <dbReference type="EMBL" id="TJZ60380.1"/>
    </source>
</evidence>
<sequence length="652" mass="75187">MLKFISYVWVWVGICFSAYAQSVPSLIPLPQKVQWENVTIDLTNGLQLYANDTVKLANEIRLLTEICEEWGISLGSPTEKANKVTSVVLQLDAAEKFWRAEGAYKLTVHGQKIHLIAGNAVGIYHGLHTLRQLYSGKQSVYTCEIEDWPSYAWRGYLVDVGRNYQSMEILKEQIDVMARYKMNIFHFHFTEDIAWRLVSKKYPELTQSTNMLRWAGHYYTEADFKELIKYCLDRHITLIPEIDMPGHSGAFRRVFQVDMQSVEGTRLVKDLVREFVATYPELPYLHIGGDEVKITNQHFLPEMTAFIDSLGKQTIGWDPGGNLSPHTIRQLWMGGPKPITPDLENRFVDSKHLYINHMDPLETVVTLFHRQIGEQTTGNANLLGGILCAWPDRAVSHERDVFLQNAVYPGLLAFAERSWRGGGQPGWVCNIVNRDKPEYADFRAFEDRLLVHKTRYFSALPFPYVRQADIKWDFIGPYDNEGDLARSFDPESVTETTLEPHFSAEGGTVVLRHWWSDVLKGVIDNPQPNTTWYARTQIWSDREEDRPFWIGFDNLSRSYASDSPIYGHWDNRKSLVWVNGLPVNPPDWQQAGKEGQLELPMIDEGYSFREPTLIRMKKGWNNVLIKLPVGSFKGKDWENPVKWMFTFIPLTK</sequence>
<dbReference type="InterPro" id="IPR029018">
    <property type="entry name" value="Hex-like_dom2"/>
</dbReference>
<dbReference type="InterPro" id="IPR015883">
    <property type="entry name" value="Glyco_hydro_20_cat"/>
</dbReference>
<keyword evidence="10" id="KW-1185">Reference proteome</keyword>
<dbReference type="PRINTS" id="PR00738">
    <property type="entry name" value="GLHYDRLASE20"/>
</dbReference>
<evidence type="ECO:0000256" key="2">
    <source>
        <dbReference type="ARBA" id="ARBA00006285"/>
    </source>
</evidence>
<evidence type="ECO:0000313" key="10">
    <source>
        <dbReference type="Proteomes" id="UP000306808"/>
    </source>
</evidence>
<comment type="similarity">
    <text evidence="2">Belongs to the glycosyl hydrolase 20 family.</text>
</comment>
<evidence type="ECO:0000256" key="3">
    <source>
        <dbReference type="ARBA" id="ARBA00012663"/>
    </source>
</evidence>
<organism evidence="9 10">
    <name type="scientific">Sphingobacterium olei</name>
    <dbReference type="NCBI Taxonomy" id="2571155"/>
    <lineage>
        <taxon>Bacteria</taxon>
        <taxon>Pseudomonadati</taxon>
        <taxon>Bacteroidota</taxon>
        <taxon>Sphingobacteriia</taxon>
        <taxon>Sphingobacteriales</taxon>
        <taxon>Sphingobacteriaceae</taxon>
        <taxon>Sphingobacterium</taxon>
    </lineage>
</organism>
<evidence type="ECO:0000256" key="6">
    <source>
        <dbReference type="PIRSR" id="PIRSR625705-1"/>
    </source>
</evidence>
<accession>A0A4U0P032</accession>
<evidence type="ECO:0000256" key="1">
    <source>
        <dbReference type="ARBA" id="ARBA00001231"/>
    </source>
</evidence>
<keyword evidence="4" id="KW-0378">Hydrolase</keyword>
<dbReference type="GO" id="GO:0030203">
    <property type="term" value="P:glycosaminoglycan metabolic process"/>
    <property type="evidence" value="ECO:0007669"/>
    <property type="project" value="TreeGrafter"/>
</dbReference>
<protein>
    <recommendedName>
        <fullName evidence="3">beta-N-acetylhexosaminidase</fullName>
        <ecNumber evidence="3">3.2.1.52</ecNumber>
    </recommendedName>
</protein>
<dbReference type="GO" id="GO:0005975">
    <property type="term" value="P:carbohydrate metabolic process"/>
    <property type="evidence" value="ECO:0007669"/>
    <property type="project" value="InterPro"/>
</dbReference>
<dbReference type="EMBL" id="SUME01000004">
    <property type="protein sequence ID" value="TJZ60380.1"/>
    <property type="molecule type" value="Genomic_DNA"/>
</dbReference>
<dbReference type="RefSeq" id="WP_136901229.1">
    <property type="nucleotide sequence ID" value="NZ_SUME01000004.1"/>
</dbReference>
<comment type="catalytic activity">
    <reaction evidence="1">
        <text>Hydrolysis of terminal non-reducing N-acetyl-D-hexosamine residues in N-acetyl-beta-D-hexosaminides.</text>
        <dbReference type="EC" id="3.2.1.52"/>
    </reaction>
</comment>
<proteinExistence type="inferred from homology"/>
<dbReference type="Gene3D" id="3.20.20.80">
    <property type="entry name" value="Glycosidases"/>
    <property type="match status" value="1"/>
</dbReference>
<evidence type="ECO:0000256" key="4">
    <source>
        <dbReference type="ARBA" id="ARBA00022801"/>
    </source>
</evidence>